<evidence type="ECO:0000313" key="1">
    <source>
        <dbReference type="EMBL" id="MCY0094288.1"/>
    </source>
</evidence>
<reference evidence="1" key="1">
    <citation type="submission" date="2022-10" db="EMBL/GenBank/DDBJ databases">
        <title>Hoeflea sp. J2-29, isolated from marine algae.</title>
        <authorList>
            <person name="Kristyanto S."/>
            <person name="Kim J.M."/>
            <person name="Jeon C.O."/>
        </authorList>
    </citation>
    <scope>NUCLEOTIDE SEQUENCE</scope>
    <source>
        <strain evidence="1">J2-29</strain>
    </source>
</reference>
<evidence type="ECO:0000313" key="2">
    <source>
        <dbReference type="Proteomes" id="UP001081283"/>
    </source>
</evidence>
<sequence>MTLKAPPPVIGHYDKGNTLIYKDSNRHNDCSLFVDSNIGPSKYTVTKRA</sequence>
<accession>A0ABT3YEI2</accession>
<proteinExistence type="predicted"/>
<protein>
    <submittedName>
        <fullName evidence="1">Uncharacterized protein</fullName>
    </submittedName>
</protein>
<name>A0ABT3YEI2_9HYPH</name>
<gene>
    <name evidence="1" type="ORF">OEG82_09660</name>
</gene>
<organism evidence="1 2">
    <name type="scientific">Hoeflea ulvae</name>
    <dbReference type="NCBI Taxonomy" id="2983764"/>
    <lineage>
        <taxon>Bacteria</taxon>
        <taxon>Pseudomonadati</taxon>
        <taxon>Pseudomonadota</taxon>
        <taxon>Alphaproteobacteria</taxon>
        <taxon>Hyphomicrobiales</taxon>
        <taxon>Rhizobiaceae</taxon>
        <taxon>Hoeflea</taxon>
    </lineage>
</organism>
<keyword evidence="2" id="KW-1185">Reference proteome</keyword>
<dbReference type="RefSeq" id="WP_267612234.1">
    <property type="nucleotide sequence ID" value="NZ_JAOVZQ010000001.1"/>
</dbReference>
<dbReference type="EMBL" id="JAOVZQ010000001">
    <property type="protein sequence ID" value="MCY0094288.1"/>
    <property type="molecule type" value="Genomic_DNA"/>
</dbReference>
<dbReference type="Proteomes" id="UP001081283">
    <property type="component" value="Unassembled WGS sequence"/>
</dbReference>
<comment type="caution">
    <text evidence="1">The sequence shown here is derived from an EMBL/GenBank/DDBJ whole genome shotgun (WGS) entry which is preliminary data.</text>
</comment>